<keyword evidence="2" id="KW-1185">Reference proteome</keyword>
<proteinExistence type="predicted"/>
<comment type="caution">
    <text evidence="1">The sequence shown here is derived from an EMBL/GenBank/DDBJ whole genome shotgun (WGS) entry which is preliminary data.</text>
</comment>
<dbReference type="RefSeq" id="WP_152872037.1">
    <property type="nucleotide sequence ID" value="NZ_WBSL01000008.1"/>
</dbReference>
<sequence length="140" mass="15656">MTRPLSTFPWQAFYDHPDGPVRGIAVGRVRDGIVLFRSETDGRQIMVREALLYTGYDLTLSSGQEEVLTLISAHPDGYAWEYHGKLPGTHKKPTAAQQKALASLVARGVLHLEDGRYLLTNRGEQVQRLWNDLGKRRGAA</sequence>
<dbReference type="AlphaFoldDB" id="A0A7X1NXN1"/>
<protein>
    <submittedName>
        <fullName evidence="1">Uncharacterized protein</fullName>
    </submittedName>
</protein>
<dbReference type="Proteomes" id="UP000484842">
    <property type="component" value="Unassembled WGS sequence"/>
</dbReference>
<organism evidence="1 2">
    <name type="scientific">Deinococcus terrestris</name>
    <dbReference type="NCBI Taxonomy" id="2651870"/>
    <lineage>
        <taxon>Bacteria</taxon>
        <taxon>Thermotogati</taxon>
        <taxon>Deinococcota</taxon>
        <taxon>Deinococci</taxon>
        <taxon>Deinococcales</taxon>
        <taxon>Deinococcaceae</taxon>
        <taxon>Deinococcus</taxon>
    </lineage>
</organism>
<evidence type="ECO:0000313" key="2">
    <source>
        <dbReference type="Proteomes" id="UP000484842"/>
    </source>
</evidence>
<gene>
    <name evidence="1" type="ORF">F8S09_13590</name>
</gene>
<name>A0A7X1NXN1_9DEIO</name>
<dbReference type="EMBL" id="WBSL01000008">
    <property type="protein sequence ID" value="MPY67702.1"/>
    <property type="molecule type" value="Genomic_DNA"/>
</dbReference>
<evidence type="ECO:0000313" key="1">
    <source>
        <dbReference type="EMBL" id="MPY67702.1"/>
    </source>
</evidence>
<reference evidence="1 2" key="1">
    <citation type="submission" date="2019-10" db="EMBL/GenBank/DDBJ databases">
        <title>Deinococcus sp. isolated from soil.</title>
        <authorList>
            <person name="Li Y."/>
            <person name="Wang J."/>
        </authorList>
    </citation>
    <scope>NUCLEOTIDE SEQUENCE [LARGE SCALE GENOMIC DNA]</scope>
    <source>
        <strain evidence="1 2">SDU3-2</strain>
    </source>
</reference>
<accession>A0A7X1NXN1</accession>